<comment type="caution">
    <text evidence="2">The sequence shown here is derived from an EMBL/GenBank/DDBJ whole genome shotgun (WGS) entry which is preliminary data.</text>
</comment>
<feature type="chain" id="PRO_5046705706" evidence="1">
    <location>
        <begin position="27"/>
        <end position="360"/>
    </location>
</feature>
<sequence length="360" mass="36201">MKRTTLAAASVAALALTLPTTGAATAAPAAPAPAADAQVVAKGLLSPLSLAVKSNGTAYVAQNFAGRLMKVRKGEKPVVVATAMEGREIGAVDVTGNVITYAVSWGENEGGIVRQVRNGRTRTIGDIGAAERATDPDAGNAYGFQGLEEGCEAPEFTEPRGGVTETHPYATAVAGDTVYVADAGANAVFAVTGGEVTPVAALPPVAVEVSEEAAAAQEWDPCVAGHTLNLEAVPTDIEVGRDGALYVSSLGPENPLLGAEGGVFKIDPATGTVTRHVSGFVGVTGLAVATNGDVYVTELFGGAITKVPAGGGDRVVVRRPAMPAAVELKGGSLWATTNAMTGLSGEPGDVPNGKVMRFGL</sequence>
<dbReference type="EMBL" id="JAUHJQ010000004">
    <property type="protein sequence ID" value="MDN4173670.1"/>
    <property type="molecule type" value="Genomic_DNA"/>
</dbReference>
<dbReference type="RefSeq" id="WP_300952789.1">
    <property type="nucleotide sequence ID" value="NZ_JAUHJQ010000004.1"/>
</dbReference>
<evidence type="ECO:0000256" key="1">
    <source>
        <dbReference type="SAM" id="SignalP"/>
    </source>
</evidence>
<evidence type="ECO:0000313" key="3">
    <source>
        <dbReference type="Proteomes" id="UP001168620"/>
    </source>
</evidence>
<name>A0ABT8FGV2_9ACTN</name>
<keyword evidence="3" id="KW-1185">Reference proteome</keyword>
<dbReference type="SUPFAM" id="SSF63829">
    <property type="entry name" value="Calcium-dependent phosphotriesterase"/>
    <property type="match status" value="1"/>
</dbReference>
<organism evidence="2 3">
    <name type="scientific">Nocardioides oceani</name>
    <dbReference type="NCBI Taxonomy" id="3058369"/>
    <lineage>
        <taxon>Bacteria</taxon>
        <taxon>Bacillati</taxon>
        <taxon>Actinomycetota</taxon>
        <taxon>Actinomycetes</taxon>
        <taxon>Propionibacteriales</taxon>
        <taxon>Nocardioidaceae</taxon>
        <taxon>Nocardioides</taxon>
    </lineage>
</organism>
<accession>A0ABT8FGV2</accession>
<dbReference type="Gene3D" id="2.120.10.30">
    <property type="entry name" value="TolB, C-terminal domain"/>
    <property type="match status" value="1"/>
</dbReference>
<dbReference type="Proteomes" id="UP001168620">
    <property type="component" value="Unassembled WGS sequence"/>
</dbReference>
<dbReference type="NCBIfam" id="NF033206">
    <property type="entry name" value="ScyE_fam"/>
    <property type="match status" value="1"/>
</dbReference>
<proteinExistence type="predicted"/>
<evidence type="ECO:0000313" key="2">
    <source>
        <dbReference type="EMBL" id="MDN4173670.1"/>
    </source>
</evidence>
<keyword evidence="1" id="KW-0732">Signal</keyword>
<feature type="signal peptide" evidence="1">
    <location>
        <begin position="1"/>
        <end position="26"/>
    </location>
</feature>
<dbReference type="InterPro" id="IPR011042">
    <property type="entry name" value="6-blade_b-propeller_TolB-like"/>
</dbReference>
<reference evidence="2" key="1">
    <citation type="submission" date="2023-06" db="EMBL/GenBank/DDBJ databases">
        <title>Draft genome sequence of Nocardioides sp. SOB77.</title>
        <authorList>
            <person name="Zhang G."/>
        </authorList>
    </citation>
    <scope>NUCLEOTIDE SEQUENCE</scope>
    <source>
        <strain evidence="2">SOB77</strain>
    </source>
</reference>
<gene>
    <name evidence="2" type="ORF">QWY28_11985</name>
</gene>
<dbReference type="InterPro" id="IPR048031">
    <property type="entry name" value="ScyD/ScyE-like"/>
</dbReference>
<protein>
    <submittedName>
        <fullName evidence="2">ScyD/ScyE family protein</fullName>
    </submittedName>
</protein>